<evidence type="ECO:0000313" key="5">
    <source>
        <dbReference type="EMBL" id="SVB12160.1"/>
    </source>
</evidence>
<dbReference type="InterPro" id="IPR000873">
    <property type="entry name" value="AMP-dep_synth/lig_dom"/>
</dbReference>
<protein>
    <recommendedName>
        <fullName evidence="6">Long-chain-fatty-acid--CoA ligase</fullName>
    </recommendedName>
</protein>
<dbReference type="Pfam" id="PF00501">
    <property type="entry name" value="AMP-binding"/>
    <property type="match status" value="1"/>
</dbReference>
<dbReference type="SUPFAM" id="SSF56801">
    <property type="entry name" value="Acetyl-CoA synthetase-like"/>
    <property type="match status" value="1"/>
</dbReference>
<evidence type="ECO:0008006" key="6">
    <source>
        <dbReference type="Google" id="ProtNLM"/>
    </source>
</evidence>
<dbReference type="AlphaFoldDB" id="A0A382BE75"/>
<proteinExistence type="inferred from homology"/>
<feature type="domain" description="AMP-binding enzyme C-terminal" evidence="4">
    <location>
        <begin position="421"/>
        <end position="496"/>
    </location>
</feature>
<dbReference type="PROSITE" id="PS00455">
    <property type="entry name" value="AMP_BINDING"/>
    <property type="match status" value="1"/>
</dbReference>
<dbReference type="InterPro" id="IPR042099">
    <property type="entry name" value="ANL_N_sf"/>
</dbReference>
<sequence length="514" mass="56641">MLIGSILAETATKFPDKLAIICGEDSLTYAELQNASNCLANALIREDLAKGHNIAIYSANQTEYPSIFFGSAKSGGVLAHMSARFSSEELISVVNKTEIEALFVHSALADNVLSSRDKLPNLKRVIVFGANVQAKDGAETLDQFLGDADNSSPQVDIRETDPFGITYTGGTTGFPKGVVVSHEARVIGSIRAAREMEIALTDIMCCSSPFFHIAGLFIWYQTGVMMGLTSVIMPAWDPIEFMDLVEKHKITAAFMVPTQINSVISHEALDQGRLKTLRYVNYGAAPTSLAQLKKQIASLPDVIWQEQYGQSEAGNLTVRPPEYNLSKSGSVGRPYSDLEMAVFDRNDQPLPIGEAGEVVTRGRQVMLGYYKEQDQTKEVFTRDGWIRTGDVGYFDDDGFLFLVDRSKDMIISGGENIFPTEIEEALYGHEAVNECAVFGVPDDHWGEVPAAHVVLEEGSSLGEDDLVEFCTNVIARHKRPRLIKFVTSLPKSAVGKIQKNIIREPYWVQRDKII</sequence>
<dbReference type="FunFam" id="3.30.300.30:FF:000008">
    <property type="entry name" value="2,3-dihydroxybenzoate-AMP ligase"/>
    <property type="match status" value="1"/>
</dbReference>
<evidence type="ECO:0000256" key="1">
    <source>
        <dbReference type="ARBA" id="ARBA00006432"/>
    </source>
</evidence>
<dbReference type="InterPro" id="IPR020845">
    <property type="entry name" value="AMP-binding_CS"/>
</dbReference>
<evidence type="ECO:0000259" key="3">
    <source>
        <dbReference type="Pfam" id="PF00501"/>
    </source>
</evidence>
<dbReference type="Gene3D" id="3.40.50.12780">
    <property type="entry name" value="N-terminal domain of ligase-like"/>
    <property type="match status" value="1"/>
</dbReference>
<evidence type="ECO:0000259" key="4">
    <source>
        <dbReference type="Pfam" id="PF13193"/>
    </source>
</evidence>
<dbReference type="InterPro" id="IPR045851">
    <property type="entry name" value="AMP-bd_C_sf"/>
</dbReference>
<dbReference type="GO" id="GO:0031956">
    <property type="term" value="F:medium-chain fatty acid-CoA ligase activity"/>
    <property type="evidence" value="ECO:0007669"/>
    <property type="project" value="TreeGrafter"/>
</dbReference>
<dbReference type="GO" id="GO:0006631">
    <property type="term" value="P:fatty acid metabolic process"/>
    <property type="evidence" value="ECO:0007669"/>
    <property type="project" value="TreeGrafter"/>
</dbReference>
<feature type="domain" description="AMP-dependent synthetase/ligase" evidence="3">
    <location>
        <begin position="8"/>
        <end position="370"/>
    </location>
</feature>
<dbReference type="PANTHER" id="PTHR43201">
    <property type="entry name" value="ACYL-COA SYNTHETASE"/>
    <property type="match status" value="1"/>
</dbReference>
<dbReference type="Pfam" id="PF13193">
    <property type="entry name" value="AMP-binding_C"/>
    <property type="match status" value="1"/>
</dbReference>
<comment type="similarity">
    <text evidence="1">Belongs to the ATP-dependent AMP-binding enzyme family.</text>
</comment>
<dbReference type="PANTHER" id="PTHR43201:SF5">
    <property type="entry name" value="MEDIUM-CHAIN ACYL-COA LIGASE ACSF2, MITOCHONDRIAL"/>
    <property type="match status" value="1"/>
</dbReference>
<organism evidence="5">
    <name type="scientific">marine metagenome</name>
    <dbReference type="NCBI Taxonomy" id="408172"/>
    <lineage>
        <taxon>unclassified sequences</taxon>
        <taxon>metagenomes</taxon>
        <taxon>ecological metagenomes</taxon>
    </lineage>
</organism>
<evidence type="ECO:0000256" key="2">
    <source>
        <dbReference type="ARBA" id="ARBA00022598"/>
    </source>
</evidence>
<accession>A0A382BE75</accession>
<name>A0A382BE75_9ZZZZ</name>
<dbReference type="EMBL" id="UINC01029439">
    <property type="protein sequence ID" value="SVB12160.1"/>
    <property type="molecule type" value="Genomic_DNA"/>
</dbReference>
<keyword evidence="2" id="KW-0436">Ligase</keyword>
<gene>
    <name evidence="5" type="ORF">METZ01_LOCUS165014</name>
</gene>
<reference evidence="5" key="1">
    <citation type="submission" date="2018-05" db="EMBL/GenBank/DDBJ databases">
        <authorList>
            <person name="Lanie J.A."/>
            <person name="Ng W.-L."/>
            <person name="Kazmierczak K.M."/>
            <person name="Andrzejewski T.M."/>
            <person name="Davidsen T.M."/>
            <person name="Wayne K.J."/>
            <person name="Tettelin H."/>
            <person name="Glass J.I."/>
            <person name="Rusch D."/>
            <person name="Podicherti R."/>
            <person name="Tsui H.-C.T."/>
            <person name="Winkler M.E."/>
        </authorList>
    </citation>
    <scope>NUCLEOTIDE SEQUENCE</scope>
</reference>
<dbReference type="Gene3D" id="3.30.300.30">
    <property type="match status" value="1"/>
</dbReference>
<dbReference type="InterPro" id="IPR025110">
    <property type="entry name" value="AMP-bd_C"/>
</dbReference>